<keyword evidence="1" id="KW-0732">Signal</keyword>
<dbReference type="RefSeq" id="WP_099154967.1">
    <property type="nucleotide sequence ID" value="NZ_PDUD01000051.1"/>
</dbReference>
<evidence type="ECO:0000313" key="2">
    <source>
        <dbReference type="EMBL" id="PHN01653.1"/>
    </source>
</evidence>
<dbReference type="InterPro" id="IPR017853">
    <property type="entry name" value="GH"/>
</dbReference>
<name>A0A2D0N1R0_FLAN2</name>
<feature type="signal peptide" evidence="1">
    <location>
        <begin position="1"/>
        <end position="24"/>
    </location>
</feature>
<gene>
    <name evidence="2" type="ORF">CRP01_36155</name>
</gene>
<dbReference type="Gene3D" id="3.20.20.80">
    <property type="entry name" value="Glycosidases"/>
    <property type="match status" value="1"/>
</dbReference>
<reference evidence="2 3" key="1">
    <citation type="submission" date="2017-10" db="EMBL/GenBank/DDBJ databases">
        <title>The draft genome sequence of Lewinella nigricans NBRC 102662.</title>
        <authorList>
            <person name="Wang K."/>
        </authorList>
    </citation>
    <scope>NUCLEOTIDE SEQUENCE [LARGE SCALE GENOMIC DNA]</scope>
    <source>
        <strain evidence="2 3">NBRC 102662</strain>
    </source>
</reference>
<keyword evidence="3" id="KW-1185">Reference proteome</keyword>
<dbReference type="EMBL" id="PDUD01000051">
    <property type="protein sequence ID" value="PHN01653.1"/>
    <property type="molecule type" value="Genomic_DNA"/>
</dbReference>
<organism evidence="2 3">
    <name type="scientific">Flavilitoribacter nigricans (strain ATCC 23147 / DSM 23189 / NBRC 102662 / NCIMB 1420 / SS-2)</name>
    <name type="common">Lewinella nigricans</name>
    <dbReference type="NCBI Taxonomy" id="1122177"/>
    <lineage>
        <taxon>Bacteria</taxon>
        <taxon>Pseudomonadati</taxon>
        <taxon>Bacteroidota</taxon>
        <taxon>Saprospiria</taxon>
        <taxon>Saprospirales</taxon>
        <taxon>Lewinellaceae</taxon>
        <taxon>Flavilitoribacter</taxon>
    </lineage>
</organism>
<dbReference type="AlphaFoldDB" id="A0A2D0N1R0"/>
<evidence type="ECO:0008006" key="4">
    <source>
        <dbReference type="Google" id="ProtNLM"/>
    </source>
</evidence>
<comment type="caution">
    <text evidence="2">The sequence shown here is derived from an EMBL/GenBank/DDBJ whole genome shotgun (WGS) entry which is preliminary data.</text>
</comment>
<dbReference type="SUPFAM" id="SSF51445">
    <property type="entry name" value="(Trans)glycosidases"/>
    <property type="match status" value="1"/>
</dbReference>
<accession>A0A2D0N1R0</accession>
<feature type="chain" id="PRO_5013401994" description="Membrane or secreted protein" evidence="1">
    <location>
        <begin position="25"/>
        <end position="866"/>
    </location>
</feature>
<protein>
    <recommendedName>
        <fullName evidence="4">Membrane or secreted protein</fullName>
    </recommendedName>
</protein>
<evidence type="ECO:0000313" key="3">
    <source>
        <dbReference type="Proteomes" id="UP000223913"/>
    </source>
</evidence>
<dbReference type="OrthoDB" id="9809937at2"/>
<dbReference type="Proteomes" id="UP000223913">
    <property type="component" value="Unassembled WGS sequence"/>
</dbReference>
<proteinExistence type="predicted"/>
<sequence>MQTVNYRRMPLLLCLLTIFTFFQAGYSQNSGGVYVDDQGVMRWTDSDAEIQGFGVNYTLPFAHAYRSAKKLGIDPLRAIDEDVYHFARLGFDLYRVHVWDTEISDTLGNLLYNEHLHAFDYLLKKLSERNINYVLTPIAYWGNGWPEPDEKTPGFSAKYGKGDCLTNPAAIKAQENYLAQFLDHVNPYTGIAYKDDPRLIAVEVSNEPHHREAPEQVTAFLQRMVEAMRKTGYAKPIFYNISHSVHLAENYFAADIQGGTFQWYPTGLGYQQELPGNYLPNVDDYNIPFDPVIRENQGAKLVYEFDAADVGGSYIYPAMARSFRKAGIQIATHFAYDPTYLAYANTEYNTHYMNLAYTPRKALSLKICSEVFHRIPLYKDFGNYPENTNFAGFKVDYERDLAQLNIDDRFFYTNTTEDSPVNENALQHIAGTGSSPLVSYGGNGAYFLDKLEDGVWRLEVMPDALIIGNPYGRNSLDKTNTVIQWNDRKMQVKLRDLGGDFQLRPINSGNRSRSEVNDGTFTIRPGVYLLSRPGLDNKWKGDEAWQNIRLNEFHAPAATVDKTYIVHEAPEVAVAGEDPLRISAQVISPDPNPSVSLLVAGGFRGRNIDLERTGPFTYEATIPADRLQPGFLTYYLTVRGEDGSTTFPSGKSGLPYRWDFYDRTPYRVRVIGPEQPISLFDAEEDADALSVKNWINTLRLLPLDDPKLSEYQVNVQRLFQEDPENLQGEVLHDYTLRHYLNPKIDPVREQLAGKKTLLLTARAMNERPTRLQLALIDKKGNAYGVVLDVAPELGTYEIPVSALRKTRTVTMPRPYPTFLPYFFAGGTEEPLDLRDIEAVQFSIGPGIPVKELEYQHGIGLVSLTLE</sequence>
<evidence type="ECO:0000256" key="1">
    <source>
        <dbReference type="SAM" id="SignalP"/>
    </source>
</evidence>